<dbReference type="OrthoDB" id="165352at2759"/>
<dbReference type="EMBL" id="KN881675">
    <property type="protein sequence ID" value="KIY50507.1"/>
    <property type="molecule type" value="Genomic_DNA"/>
</dbReference>
<evidence type="ECO:0000256" key="1">
    <source>
        <dbReference type="ARBA" id="ARBA00004651"/>
    </source>
</evidence>
<dbReference type="PANTHER" id="PTHR46494:SF1">
    <property type="entry name" value="CORA FAMILY METAL ION TRANSPORTER (EUROFUNG)"/>
    <property type="match status" value="1"/>
</dbReference>
<keyword evidence="6 8" id="KW-1133">Transmembrane helix</keyword>
<keyword evidence="3" id="KW-0813">Transport</keyword>
<evidence type="ECO:0000256" key="6">
    <source>
        <dbReference type="ARBA" id="ARBA00022989"/>
    </source>
</evidence>
<sequence>PIERFRASVHKVMSMHKGTRAMTAAIGIGAEPGIDPRRESADLLYGHIHQRCQIEICDYSGLRSSFGRMSNRQFVDIMSSDMASARDSWVKVRWINIAGMSWDVIRAVAIRYDLHPLAVEDMVHARNGNSSKADYHAKHLFLRVLCHELVESAESMAAFDEVLGDMPRTESPLPYDDAKEGSISAGREDADDEMTVFSKGGSAKSTIRRRRRFWLPTHNPDIENTPLKVNFPRTAAHPYANKQMAAKKKLQDQERSIEALKRQGQAYVPVNVYPVHIFLTRDGTVISIQPNSDPELTSPITRRLQQIDSTLRSSADPSILVQSLLDLIVDKAIEVIDEYQGRIKMFERDVLLKPDIKVVRNLHLLSGDLIMHKRTLEPIKTLVYGLRVYDRDRCAAILEPEQQQHERKKWGYMSYKSKIYLADVYDHMEYVLSSLDMFASTAENLIGYTFNMTSYQMNDVMRRLTLATIIFLPLTLLTGYFGMNFHSMWSLGHSDLFFWEIAIPMMIFIVPSFTRSDIKRGVRYLHKRIVAKEAIEVRV</sequence>
<dbReference type="Gene3D" id="3.30.460.20">
    <property type="entry name" value="CorA soluble domain-like"/>
    <property type="match status" value="1"/>
</dbReference>
<dbReference type="PANTHER" id="PTHR46494">
    <property type="entry name" value="CORA FAMILY METAL ION TRANSPORTER (EUROFUNG)"/>
    <property type="match status" value="1"/>
</dbReference>
<evidence type="ECO:0000256" key="8">
    <source>
        <dbReference type="SAM" id="Phobius"/>
    </source>
</evidence>
<accession>A0A0D7AGF4</accession>
<feature type="non-terminal residue" evidence="9">
    <location>
        <position position="1"/>
    </location>
</feature>
<dbReference type="SUPFAM" id="SSF143865">
    <property type="entry name" value="CorA soluble domain-like"/>
    <property type="match status" value="1"/>
</dbReference>
<evidence type="ECO:0000256" key="2">
    <source>
        <dbReference type="ARBA" id="ARBA00009765"/>
    </source>
</evidence>
<feature type="transmembrane region" description="Helical" evidence="8">
    <location>
        <begin position="496"/>
        <end position="514"/>
    </location>
</feature>
<dbReference type="GO" id="GO:0000287">
    <property type="term" value="F:magnesium ion binding"/>
    <property type="evidence" value="ECO:0007669"/>
    <property type="project" value="TreeGrafter"/>
</dbReference>
<dbReference type="GO" id="GO:0015095">
    <property type="term" value="F:magnesium ion transmembrane transporter activity"/>
    <property type="evidence" value="ECO:0007669"/>
    <property type="project" value="TreeGrafter"/>
</dbReference>
<evidence type="ECO:0000256" key="3">
    <source>
        <dbReference type="ARBA" id="ARBA00022448"/>
    </source>
</evidence>
<keyword evidence="7 8" id="KW-0472">Membrane</keyword>
<evidence type="ECO:0000313" key="9">
    <source>
        <dbReference type="EMBL" id="KIY50507.1"/>
    </source>
</evidence>
<dbReference type="InterPro" id="IPR002523">
    <property type="entry name" value="MgTranspt_CorA/ZnTranspt_ZntB"/>
</dbReference>
<organism evidence="9 10">
    <name type="scientific">Fistulina hepatica ATCC 64428</name>
    <dbReference type="NCBI Taxonomy" id="1128425"/>
    <lineage>
        <taxon>Eukaryota</taxon>
        <taxon>Fungi</taxon>
        <taxon>Dikarya</taxon>
        <taxon>Basidiomycota</taxon>
        <taxon>Agaricomycotina</taxon>
        <taxon>Agaricomycetes</taxon>
        <taxon>Agaricomycetidae</taxon>
        <taxon>Agaricales</taxon>
        <taxon>Fistulinaceae</taxon>
        <taxon>Fistulina</taxon>
    </lineage>
</organism>
<protein>
    <recommendedName>
        <fullName evidence="11">Cora-domain-containing protein</fullName>
    </recommendedName>
</protein>
<dbReference type="Proteomes" id="UP000054144">
    <property type="component" value="Unassembled WGS sequence"/>
</dbReference>
<dbReference type="AlphaFoldDB" id="A0A0D7AGF4"/>
<keyword evidence="5 8" id="KW-0812">Transmembrane</keyword>
<feature type="transmembrane region" description="Helical" evidence="8">
    <location>
        <begin position="464"/>
        <end position="484"/>
    </location>
</feature>
<evidence type="ECO:0000256" key="4">
    <source>
        <dbReference type="ARBA" id="ARBA00022475"/>
    </source>
</evidence>
<keyword evidence="4" id="KW-1003">Cell membrane</keyword>
<proteinExistence type="inferred from homology"/>
<evidence type="ECO:0000256" key="5">
    <source>
        <dbReference type="ARBA" id="ARBA00022692"/>
    </source>
</evidence>
<dbReference type="Pfam" id="PF01544">
    <property type="entry name" value="CorA"/>
    <property type="match status" value="1"/>
</dbReference>
<dbReference type="InterPro" id="IPR045861">
    <property type="entry name" value="CorA_cytoplasmic_dom"/>
</dbReference>
<dbReference type="InterPro" id="IPR045863">
    <property type="entry name" value="CorA_TM1_TM2"/>
</dbReference>
<dbReference type="Gene3D" id="1.20.58.340">
    <property type="entry name" value="Magnesium transport protein CorA, transmembrane region"/>
    <property type="match status" value="2"/>
</dbReference>
<comment type="similarity">
    <text evidence="2">Belongs to the CorA metal ion transporter (MIT) (TC 1.A.35) family.</text>
</comment>
<reference evidence="9 10" key="1">
    <citation type="journal article" date="2015" name="Fungal Genet. Biol.">
        <title>Evolution of novel wood decay mechanisms in Agaricales revealed by the genome sequences of Fistulina hepatica and Cylindrobasidium torrendii.</title>
        <authorList>
            <person name="Floudas D."/>
            <person name="Held B.W."/>
            <person name="Riley R."/>
            <person name="Nagy L.G."/>
            <person name="Koehler G."/>
            <person name="Ransdell A.S."/>
            <person name="Younus H."/>
            <person name="Chow J."/>
            <person name="Chiniquy J."/>
            <person name="Lipzen A."/>
            <person name="Tritt A."/>
            <person name="Sun H."/>
            <person name="Haridas S."/>
            <person name="LaButti K."/>
            <person name="Ohm R.A."/>
            <person name="Kues U."/>
            <person name="Blanchette R.A."/>
            <person name="Grigoriev I.V."/>
            <person name="Minto R.E."/>
            <person name="Hibbett D.S."/>
        </authorList>
    </citation>
    <scope>NUCLEOTIDE SEQUENCE [LARGE SCALE GENOMIC DNA]</scope>
    <source>
        <strain evidence="9 10">ATCC 64428</strain>
    </source>
</reference>
<feature type="non-terminal residue" evidence="9">
    <location>
        <position position="539"/>
    </location>
</feature>
<keyword evidence="10" id="KW-1185">Reference proteome</keyword>
<dbReference type="GO" id="GO:0005886">
    <property type="term" value="C:plasma membrane"/>
    <property type="evidence" value="ECO:0007669"/>
    <property type="project" value="UniProtKB-SubCell"/>
</dbReference>
<comment type="subcellular location">
    <subcellularLocation>
        <location evidence="1">Cell membrane</location>
        <topology evidence="1">Multi-pass membrane protein</topology>
    </subcellularLocation>
</comment>
<dbReference type="GO" id="GO:0015087">
    <property type="term" value="F:cobalt ion transmembrane transporter activity"/>
    <property type="evidence" value="ECO:0007669"/>
    <property type="project" value="TreeGrafter"/>
</dbReference>
<gene>
    <name evidence="9" type="ORF">FISHEDRAFT_9157</name>
</gene>
<evidence type="ECO:0008006" key="11">
    <source>
        <dbReference type="Google" id="ProtNLM"/>
    </source>
</evidence>
<name>A0A0D7AGF4_9AGAR</name>
<evidence type="ECO:0000256" key="7">
    <source>
        <dbReference type="ARBA" id="ARBA00023136"/>
    </source>
</evidence>
<dbReference type="SUPFAM" id="SSF144083">
    <property type="entry name" value="Magnesium transport protein CorA, transmembrane region"/>
    <property type="match status" value="1"/>
</dbReference>
<dbReference type="GO" id="GO:0050897">
    <property type="term" value="F:cobalt ion binding"/>
    <property type="evidence" value="ECO:0007669"/>
    <property type="project" value="TreeGrafter"/>
</dbReference>
<evidence type="ECO:0000313" key="10">
    <source>
        <dbReference type="Proteomes" id="UP000054144"/>
    </source>
</evidence>